<proteinExistence type="predicted"/>
<dbReference type="Proteomes" id="UP001243623">
    <property type="component" value="Chromosome"/>
</dbReference>
<feature type="transmembrane region" description="Helical" evidence="1">
    <location>
        <begin position="12"/>
        <end position="32"/>
    </location>
</feature>
<keyword evidence="1" id="KW-1133">Transmembrane helix</keyword>
<dbReference type="NCBIfam" id="TIGR02532">
    <property type="entry name" value="IV_pilin_GFxxxE"/>
    <property type="match status" value="1"/>
</dbReference>
<dbReference type="InterPro" id="IPR012902">
    <property type="entry name" value="N_methyl_site"/>
</dbReference>
<dbReference type="Pfam" id="PF07963">
    <property type="entry name" value="N_methyl"/>
    <property type="match status" value="1"/>
</dbReference>
<accession>A0A9Y2ES52</accession>
<keyword evidence="3" id="KW-1185">Reference proteome</keyword>
<dbReference type="KEGG" id="sgbi:P3F81_08455"/>
<protein>
    <submittedName>
        <fullName evidence="2">Prepilin-type N-terminal cleavage/methylation domain-containing protein</fullName>
    </submittedName>
</protein>
<name>A0A9Y2ES52_9FIRM</name>
<keyword evidence="1" id="KW-0472">Membrane</keyword>
<sequence>MIKRMKDMSERGFTLIELCIGIALFAIIFAGMSQIFSSAYQVYESSIERDTALQSGRAVLAIAKNEIEAAEIISSPIAEEKEPVAVSRLQYQKGGQLYALYQNENNQDELRLESNIDNKSFHIEGLKSITFYRRNHQQIEFTVHVVYKNQSKIMKEVITMLN</sequence>
<dbReference type="RefSeq" id="WP_147669740.1">
    <property type="nucleotide sequence ID" value="NZ_CP120678.1"/>
</dbReference>
<evidence type="ECO:0000256" key="1">
    <source>
        <dbReference type="SAM" id="Phobius"/>
    </source>
</evidence>
<keyword evidence="1" id="KW-0812">Transmembrane</keyword>
<reference evidence="2" key="1">
    <citation type="submission" date="2023-03" db="EMBL/GenBank/DDBJ databases">
        <title>Selenobaculum gbiensis gen. nov. sp. nov., a new bacterium isolated from the gut microbiota of IBD patient.</title>
        <authorList>
            <person name="Yeo S."/>
            <person name="Park H."/>
            <person name="Huh C.S."/>
        </authorList>
    </citation>
    <scope>NUCLEOTIDE SEQUENCE</scope>
    <source>
        <strain evidence="2">ICN-92133</strain>
    </source>
</reference>
<dbReference type="EMBL" id="CP120678">
    <property type="protein sequence ID" value="WIW69946.1"/>
    <property type="molecule type" value="Genomic_DNA"/>
</dbReference>
<gene>
    <name evidence="2" type="ORF">P3F81_08455</name>
</gene>
<dbReference type="AlphaFoldDB" id="A0A9Y2ES52"/>
<evidence type="ECO:0000313" key="3">
    <source>
        <dbReference type="Proteomes" id="UP001243623"/>
    </source>
</evidence>
<organism evidence="2 3">
    <name type="scientific">Selenobaculum gibii</name>
    <dbReference type="NCBI Taxonomy" id="3054208"/>
    <lineage>
        <taxon>Bacteria</taxon>
        <taxon>Bacillati</taxon>
        <taxon>Bacillota</taxon>
        <taxon>Negativicutes</taxon>
        <taxon>Selenomonadales</taxon>
        <taxon>Selenomonadaceae</taxon>
        <taxon>Selenobaculum</taxon>
    </lineage>
</organism>
<evidence type="ECO:0000313" key="2">
    <source>
        <dbReference type="EMBL" id="WIW69946.1"/>
    </source>
</evidence>